<dbReference type="EnsemblMetazoa" id="XM_014400163.2">
    <property type="protein sequence ID" value="XP_014255649.1"/>
    <property type="gene ID" value="LOC106670112"/>
</dbReference>
<dbReference type="EnsemblMetazoa" id="XM_014400165.1">
    <property type="protein sequence ID" value="XP_014255651.1"/>
    <property type="gene ID" value="LOC106670112"/>
</dbReference>
<dbReference type="EnsemblMetazoa" id="XM_014400164.1">
    <property type="protein sequence ID" value="XP_014255650.1"/>
    <property type="gene ID" value="LOC106670112"/>
</dbReference>
<dbReference type="RefSeq" id="XP_014255649.1">
    <property type="nucleotide sequence ID" value="XM_014400163.2"/>
</dbReference>
<dbReference type="RefSeq" id="XP_014255651.1">
    <property type="nucleotide sequence ID" value="XM_014400165.1"/>
</dbReference>
<sequence>MSPKKSELEETDAEKVPLRQVRRTLAVHMDKEKERYFEWCKGKQKDDCSECEGYKTSKKHNKYWDSKSKEKQEKKDNCACRGVHNGGHRRHLRLSSPDMDHKFGKNDIDRIVENAVIEWDYFKNKKKSMLDTLGTHKEKAHKTESKPKTSNEKTQIREPTGKYLEKSTKSNRKLSRDENDIYGEHIAMQLRKLKNPKTVALARLKIDKVIYNASIGNRKWTHKQLEKIIEYRKRNSPPNKMTESSHTVAKSIKK</sequence>
<dbReference type="KEGG" id="clec:106670112"/>
<feature type="compositionally biased region" description="Polar residues" evidence="1">
    <location>
        <begin position="236"/>
        <end position="248"/>
    </location>
</feature>
<organism evidence="2 3">
    <name type="scientific">Cimex lectularius</name>
    <name type="common">Bed bug</name>
    <name type="synonym">Acanthia lectularia</name>
    <dbReference type="NCBI Taxonomy" id="79782"/>
    <lineage>
        <taxon>Eukaryota</taxon>
        <taxon>Metazoa</taxon>
        <taxon>Ecdysozoa</taxon>
        <taxon>Arthropoda</taxon>
        <taxon>Hexapoda</taxon>
        <taxon>Insecta</taxon>
        <taxon>Pterygota</taxon>
        <taxon>Neoptera</taxon>
        <taxon>Paraneoptera</taxon>
        <taxon>Hemiptera</taxon>
        <taxon>Heteroptera</taxon>
        <taxon>Panheteroptera</taxon>
        <taxon>Cimicomorpha</taxon>
        <taxon>Cimicidae</taxon>
        <taxon>Cimex</taxon>
    </lineage>
</organism>
<feature type="region of interest" description="Disordered" evidence="1">
    <location>
        <begin position="134"/>
        <end position="176"/>
    </location>
</feature>
<feature type="region of interest" description="Disordered" evidence="1">
    <location>
        <begin position="231"/>
        <end position="254"/>
    </location>
</feature>
<proteinExistence type="predicted"/>
<dbReference type="RefSeq" id="XP_014255650.1">
    <property type="nucleotide sequence ID" value="XM_014400164.1"/>
</dbReference>
<accession>A0A8I6TJI1</accession>
<protein>
    <submittedName>
        <fullName evidence="2">Uncharacterized protein</fullName>
    </submittedName>
</protein>
<name>A0A8I6TJI1_CIMLE</name>
<dbReference type="RefSeq" id="XP_014255648.1">
    <property type="nucleotide sequence ID" value="XM_014400162.2"/>
</dbReference>
<evidence type="ECO:0000313" key="2">
    <source>
        <dbReference type="EnsemblMetazoa" id="XP_014255651.1"/>
    </source>
</evidence>
<dbReference type="EnsemblMetazoa" id="XM_014400162.2">
    <property type="protein sequence ID" value="XP_014255648.1"/>
    <property type="gene ID" value="LOC106670112"/>
</dbReference>
<keyword evidence="3" id="KW-1185">Reference proteome</keyword>
<dbReference type="AlphaFoldDB" id="A0A8I6TJI1"/>
<dbReference type="GeneID" id="106670112"/>
<reference evidence="2" key="1">
    <citation type="submission" date="2022-01" db="UniProtKB">
        <authorList>
            <consortium name="EnsemblMetazoa"/>
        </authorList>
    </citation>
    <scope>IDENTIFICATION</scope>
</reference>
<dbReference type="Proteomes" id="UP000494040">
    <property type="component" value="Unassembled WGS sequence"/>
</dbReference>
<dbReference type="OrthoDB" id="6630765at2759"/>
<evidence type="ECO:0000313" key="3">
    <source>
        <dbReference type="Proteomes" id="UP000494040"/>
    </source>
</evidence>
<evidence type="ECO:0000256" key="1">
    <source>
        <dbReference type="SAM" id="MobiDB-lite"/>
    </source>
</evidence>